<sequence length="101" mass="12063">MDLSKVKDDQKLHLCRWYYRAGFAFLPFLWCVNAIWFFQEAFKKPPYEEQKEIKKYVICSAIGAFVWCIVLTIWIIVFQTNRAYWGEMADRISFIIPTGIP</sequence>
<feature type="transmembrane region" description="Helical" evidence="8">
    <location>
        <begin position="17"/>
        <end position="36"/>
    </location>
</feature>
<keyword evidence="5" id="KW-0914">Notch signaling pathway</keyword>
<dbReference type="EMBL" id="DS235271">
    <property type="protein sequence ID" value="EEB14161.1"/>
    <property type="molecule type" value="Genomic_DNA"/>
</dbReference>
<keyword evidence="11" id="KW-1185">Reference proteome</keyword>
<dbReference type="GO" id="GO:0007219">
    <property type="term" value="P:Notch signaling pathway"/>
    <property type="evidence" value="ECO:0007669"/>
    <property type="project" value="UniProtKB-KW"/>
</dbReference>
<dbReference type="EnsemblMetazoa" id="PHUM285270-RA">
    <property type="protein sequence ID" value="PHUM285270-PA"/>
    <property type="gene ID" value="PHUM285270"/>
</dbReference>
<evidence type="ECO:0000256" key="3">
    <source>
        <dbReference type="ARBA" id="ARBA00018306"/>
    </source>
</evidence>
<evidence type="ECO:0000256" key="2">
    <source>
        <dbReference type="ARBA" id="ARBA00009607"/>
    </source>
</evidence>
<dbReference type="HOGENOM" id="CLU_124142_2_0_1"/>
<keyword evidence="4 8" id="KW-0812">Transmembrane</keyword>
<name>E0VLA5_PEDHC</name>
<dbReference type="FunCoup" id="E0VLA5">
    <property type="interactions" value="570"/>
</dbReference>
<dbReference type="PANTHER" id="PTHR16318">
    <property type="entry name" value="GAMMA-SECRETASE SUBUNIT PEN-2"/>
    <property type="match status" value="1"/>
</dbReference>
<comment type="subcellular location">
    <subcellularLocation>
        <location evidence="1">Membrane</location>
        <topology evidence="1">Multi-pass membrane protein</topology>
    </subcellularLocation>
</comment>
<protein>
    <recommendedName>
        <fullName evidence="3">Gamma-secretase subunit PEN-2</fullName>
    </recommendedName>
</protein>
<dbReference type="RefSeq" id="XP_002426899.1">
    <property type="nucleotide sequence ID" value="XM_002426854.1"/>
</dbReference>
<evidence type="ECO:0000313" key="10">
    <source>
        <dbReference type="EnsemblMetazoa" id="PHUM285270-PA"/>
    </source>
</evidence>
<gene>
    <name evidence="10" type="primary">8229523</name>
    <name evidence="9" type="ORF">Phum_PHUM285270</name>
</gene>
<evidence type="ECO:0000256" key="8">
    <source>
        <dbReference type="SAM" id="Phobius"/>
    </source>
</evidence>
<dbReference type="InParanoid" id="E0VLA5"/>
<keyword evidence="6 8" id="KW-1133">Transmembrane helix</keyword>
<dbReference type="PANTHER" id="PTHR16318:SF0">
    <property type="entry name" value="GAMMA-SECRETASE SUBUNIT PEN-2"/>
    <property type="match status" value="1"/>
</dbReference>
<evidence type="ECO:0000256" key="7">
    <source>
        <dbReference type="ARBA" id="ARBA00023136"/>
    </source>
</evidence>
<reference evidence="9" key="1">
    <citation type="submission" date="2007-04" db="EMBL/GenBank/DDBJ databases">
        <title>Annotation of Pediculus humanus corporis strain USDA.</title>
        <authorList>
            <person name="Kirkness E."/>
            <person name="Hannick L."/>
            <person name="Hass B."/>
            <person name="Bruggner R."/>
            <person name="Lawson D."/>
            <person name="Bidwell S."/>
            <person name="Joardar V."/>
            <person name="Caler E."/>
            <person name="Walenz B."/>
            <person name="Inman J."/>
            <person name="Schobel S."/>
            <person name="Galinsky K."/>
            <person name="Amedeo P."/>
            <person name="Strausberg R."/>
        </authorList>
    </citation>
    <scope>NUCLEOTIDE SEQUENCE</scope>
    <source>
        <strain evidence="9">USDA</strain>
    </source>
</reference>
<dbReference type="AlphaFoldDB" id="E0VLA5"/>
<dbReference type="OMA" id="KLYLCKW"/>
<reference evidence="9" key="2">
    <citation type="submission" date="2007-04" db="EMBL/GenBank/DDBJ databases">
        <title>The genome of the human body louse.</title>
        <authorList>
            <consortium name="The Human Body Louse Genome Consortium"/>
            <person name="Kirkness E."/>
            <person name="Walenz B."/>
            <person name="Hass B."/>
            <person name="Bruggner R."/>
            <person name="Strausberg R."/>
        </authorList>
    </citation>
    <scope>NUCLEOTIDE SEQUENCE</scope>
    <source>
        <strain evidence="9">USDA</strain>
    </source>
</reference>
<evidence type="ECO:0000313" key="9">
    <source>
        <dbReference type="EMBL" id="EEB14161.1"/>
    </source>
</evidence>
<dbReference type="Proteomes" id="UP000009046">
    <property type="component" value="Unassembled WGS sequence"/>
</dbReference>
<dbReference type="eggNOG" id="KOG3402">
    <property type="taxonomic scope" value="Eukaryota"/>
</dbReference>
<keyword evidence="7 8" id="KW-0472">Membrane</keyword>
<feature type="transmembrane region" description="Helical" evidence="8">
    <location>
        <begin position="56"/>
        <end position="78"/>
    </location>
</feature>
<dbReference type="GO" id="GO:0070765">
    <property type="term" value="C:gamma-secretase complex"/>
    <property type="evidence" value="ECO:0007669"/>
    <property type="project" value="TreeGrafter"/>
</dbReference>
<comment type="similarity">
    <text evidence="2">Belongs to the PEN-2 family.</text>
</comment>
<dbReference type="KEGG" id="phu:Phum_PHUM285270"/>
<dbReference type="GeneID" id="8229523"/>
<organism>
    <name type="scientific">Pediculus humanus subsp. corporis</name>
    <name type="common">Body louse</name>
    <dbReference type="NCBI Taxonomy" id="121224"/>
    <lineage>
        <taxon>Eukaryota</taxon>
        <taxon>Metazoa</taxon>
        <taxon>Ecdysozoa</taxon>
        <taxon>Arthropoda</taxon>
        <taxon>Hexapoda</taxon>
        <taxon>Insecta</taxon>
        <taxon>Pterygota</taxon>
        <taxon>Neoptera</taxon>
        <taxon>Paraneoptera</taxon>
        <taxon>Psocodea</taxon>
        <taxon>Troctomorpha</taxon>
        <taxon>Phthiraptera</taxon>
        <taxon>Anoplura</taxon>
        <taxon>Pediculidae</taxon>
        <taxon>Pediculus</taxon>
    </lineage>
</organism>
<evidence type="ECO:0000256" key="1">
    <source>
        <dbReference type="ARBA" id="ARBA00004141"/>
    </source>
</evidence>
<accession>E0VLA5</accession>
<dbReference type="Pfam" id="PF10251">
    <property type="entry name" value="PEN-2"/>
    <property type="match status" value="1"/>
</dbReference>
<evidence type="ECO:0000256" key="5">
    <source>
        <dbReference type="ARBA" id="ARBA00022976"/>
    </source>
</evidence>
<dbReference type="VEuPathDB" id="VectorBase:PHUM285270"/>
<dbReference type="InterPro" id="IPR019379">
    <property type="entry name" value="Gamma_Secretase_Asp_P_PEN2"/>
</dbReference>
<evidence type="ECO:0000313" key="11">
    <source>
        <dbReference type="Proteomes" id="UP000009046"/>
    </source>
</evidence>
<evidence type="ECO:0000256" key="6">
    <source>
        <dbReference type="ARBA" id="ARBA00022989"/>
    </source>
</evidence>
<dbReference type="GO" id="GO:0007220">
    <property type="term" value="P:Notch receptor processing"/>
    <property type="evidence" value="ECO:0007669"/>
    <property type="project" value="TreeGrafter"/>
</dbReference>
<reference evidence="10" key="3">
    <citation type="submission" date="2021-02" db="UniProtKB">
        <authorList>
            <consortium name="EnsemblMetazoa"/>
        </authorList>
    </citation>
    <scope>IDENTIFICATION</scope>
    <source>
        <strain evidence="10">USDA</strain>
    </source>
</reference>
<dbReference type="OrthoDB" id="524898at2759"/>
<proteinExistence type="inferred from homology"/>
<dbReference type="CTD" id="8229523"/>
<dbReference type="STRING" id="121224.E0VLA5"/>
<evidence type="ECO:0000256" key="4">
    <source>
        <dbReference type="ARBA" id="ARBA00022692"/>
    </source>
</evidence>
<dbReference type="EMBL" id="AAZO01003313">
    <property type="status" value="NOT_ANNOTATED_CDS"/>
    <property type="molecule type" value="Genomic_DNA"/>
</dbReference>